<evidence type="ECO:0000256" key="12">
    <source>
        <dbReference type="ARBA" id="ARBA00023034"/>
    </source>
</evidence>
<evidence type="ECO:0000256" key="5">
    <source>
        <dbReference type="ARBA" id="ARBA00004653"/>
    </source>
</evidence>
<dbReference type="GO" id="GO:0048471">
    <property type="term" value="C:perinuclear region of cytoplasm"/>
    <property type="evidence" value="ECO:0007669"/>
    <property type="project" value="UniProtKB-SubCell"/>
</dbReference>
<dbReference type="GO" id="GO:0000139">
    <property type="term" value="C:Golgi membrane"/>
    <property type="evidence" value="ECO:0007669"/>
    <property type="project" value="UniProtKB-SubCell"/>
</dbReference>
<feature type="signal peptide" evidence="16">
    <location>
        <begin position="1"/>
        <end position="16"/>
    </location>
</feature>
<keyword evidence="10 15" id="KW-0812">Transmembrane</keyword>
<evidence type="ECO:0000256" key="9">
    <source>
        <dbReference type="ARBA" id="ARBA00022490"/>
    </source>
</evidence>
<organism evidence="17 18">
    <name type="scientific">Chiloscyllium punctatum</name>
    <name type="common">Brownbanded bambooshark</name>
    <name type="synonym">Hemiscyllium punctatum</name>
    <dbReference type="NCBI Taxonomy" id="137246"/>
    <lineage>
        <taxon>Eukaryota</taxon>
        <taxon>Metazoa</taxon>
        <taxon>Chordata</taxon>
        <taxon>Craniata</taxon>
        <taxon>Vertebrata</taxon>
        <taxon>Chondrichthyes</taxon>
        <taxon>Elasmobranchii</taxon>
        <taxon>Galeomorphii</taxon>
        <taxon>Galeoidea</taxon>
        <taxon>Orectolobiformes</taxon>
        <taxon>Hemiscylliidae</taxon>
        <taxon>Chiloscyllium</taxon>
    </lineage>
</organism>
<evidence type="ECO:0000256" key="10">
    <source>
        <dbReference type="ARBA" id="ARBA00022692"/>
    </source>
</evidence>
<evidence type="ECO:0000256" key="11">
    <source>
        <dbReference type="ARBA" id="ARBA00022989"/>
    </source>
</evidence>
<evidence type="ECO:0000256" key="13">
    <source>
        <dbReference type="ARBA" id="ARBA00023136"/>
    </source>
</evidence>
<keyword evidence="12" id="KW-0333">Golgi apparatus</keyword>
<reference evidence="17 18" key="1">
    <citation type="journal article" date="2018" name="Nat. Ecol. Evol.">
        <title>Shark genomes provide insights into elasmobranch evolution and the origin of vertebrates.</title>
        <authorList>
            <person name="Hara Y"/>
            <person name="Yamaguchi K"/>
            <person name="Onimaru K"/>
            <person name="Kadota M"/>
            <person name="Koyanagi M"/>
            <person name="Keeley SD"/>
            <person name="Tatsumi K"/>
            <person name="Tanaka K"/>
            <person name="Motone F"/>
            <person name="Kageyama Y"/>
            <person name="Nozu R"/>
            <person name="Adachi N"/>
            <person name="Nishimura O"/>
            <person name="Nakagawa R"/>
            <person name="Tanegashima C"/>
            <person name="Kiyatake I"/>
            <person name="Matsumoto R"/>
            <person name="Murakumo K"/>
            <person name="Nishida K"/>
            <person name="Terakita A"/>
            <person name="Kuratani S"/>
            <person name="Sato K"/>
            <person name="Hyodo S Kuraku.S."/>
        </authorList>
    </citation>
    <scope>NUCLEOTIDE SEQUENCE [LARGE SCALE GENOMIC DNA]</scope>
</reference>
<evidence type="ECO:0000256" key="4">
    <source>
        <dbReference type="ARBA" id="ARBA00004556"/>
    </source>
</evidence>
<dbReference type="GO" id="GO:0045121">
    <property type="term" value="C:membrane raft"/>
    <property type="evidence" value="ECO:0007669"/>
    <property type="project" value="UniProtKB-SubCell"/>
</dbReference>
<evidence type="ECO:0000256" key="7">
    <source>
        <dbReference type="ARBA" id="ARBA00013552"/>
    </source>
</evidence>
<evidence type="ECO:0000256" key="15">
    <source>
        <dbReference type="RuleBase" id="RU363088"/>
    </source>
</evidence>
<dbReference type="STRING" id="137246.A0A401S6M3"/>
<feature type="chain" id="PRO_5019101558" description="Epithelial membrane protein 2" evidence="16">
    <location>
        <begin position="17"/>
        <end position="162"/>
    </location>
</feature>
<keyword evidence="16" id="KW-0732">Signal</keyword>
<comment type="caution">
    <text evidence="17">The sequence shown here is derived from an EMBL/GenBank/DDBJ whole genome shotgun (WGS) entry which is preliminary data.</text>
</comment>
<dbReference type="GO" id="GO:0016324">
    <property type="term" value="C:apical plasma membrane"/>
    <property type="evidence" value="ECO:0007669"/>
    <property type="project" value="UniProtKB-SubCell"/>
</dbReference>
<sequence length="162" mass="18470">MLVLLGFILVFHLATAALLFIATINNAWWRNDLLSTDIWMTCFSNGSHCVNEFVEYYGDCIKAIQATMCLSVIFCCISFIVFVVQLFRLQKGQRFYIAGTLQLLSSLCVMIAASIYTNQQETFHTTFTLNSGNYGYSYILAWIAFAFTLISGVMYIVLRKRK</sequence>
<dbReference type="Proteomes" id="UP000287033">
    <property type="component" value="Unassembled WGS sequence"/>
</dbReference>
<evidence type="ECO:0000256" key="16">
    <source>
        <dbReference type="SAM" id="SignalP"/>
    </source>
</evidence>
<dbReference type="OMA" id="VAWVSFP"/>
<comment type="caution">
    <text evidence="15">Lacks conserved residue(s) required for the propagation of feature annotation.</text>
</comment>
<keyword evidence="9" id="KW-0963">Cytoplasm</keyword>
<keyword evidence="14" id="KW-0539">Nucleus</keyword>
<evidence type="ECO:0000313" key="17">
    <source>
        <dbReference type="EMBL" id="GCC26046.1"/>
    </source>
</evidence>
<protein>
    <recommendedName>
        <fullName evidence="7">Epithelial membrane protein 2</fullName>
    </recommendedName>
</protein>
<dbReference type="EMBL" id="BEZZ01000109">
    <property type="protein sequence ID" value="GCC26046.1"/>
    <property type="molecule type" value="Genomic_DNA"/>
</dbReference>
<dbReference type="PRINTS" id="PR01453">
    <property type="entry name" value="EPMEMFAMILY"/>
</dbReference>
<dbReference type="InterPro" id="IPR004031">
    <property type="entry name" value="PMP22/EMP/MP20/Claudin"/>
</dbReference>
<comment type="subcellular location">
    <subcellularLocation>
        <location evidence="2">Apical cell membrane</location>
    </subcellularLocation>
    <subcellularLocation>
        <location evidence="4">Cytoplasm</location>
        <location evidence="4">Perinuclear region</location>
    </subcellularLocation>
    <subcellularLocation>
        <location evidence="5">Golgi apparatus membrane</location>
        <topology evidence="5">Multi-pass membrane protein</topology>
    </subcellularLocation>
    <subcellularLocation>
        <location evidence="3">Membrane raft</location>
    </subcellularLocation>
    <subcellularLocation>
        <location evidence="15">Membrane</location>
        <topology evidence="15">Multi-pass membrane protein</topology>
    </subcellularLocation>
    <subcellularLocation>
        <location evidence="1">Nucleus</location>
    </subcellularLocation>
</comment>
<keyword evidence="11 15" id="KW-1133">Transmembrane helix</keyword>
<dbReference type="InterPro" id="IPR004032">
    <property type="entry name" value="PMP22_EMP_MP20"/>
</dbReference>
<dbReference type="Pfam" id="PF00822">
    <property type="entry name" value="PMP22_Claudin"/>
    <property type="match status" value="1"/>
</dbReference>
<evidence type="ECO:0000256" key="2">
    <source>
        <dbReference type="ARBA" id="ARBA00004221"/>
    </source>
</evidence>
<accession>A0A401S6M3</accession>
<dbReference type="PANTHER" id="PTHR10671">
    <property type="entry name" value="EPITHELIAL MEMBRANE PROTEIN-RELATED"/>
    <property type="match status" value="1"/>
</dbReference>
<evidence type="ECO:0000256" key="1">
    <source>
        <dbReference type="ARBA" id="ARBA00004123"/>
    </source>
</evidence>
<evidence type="ECO:0000256" key="8">
    <source>
        <dbReference type="ARBA" id="ARBA00022475"/>
    </source>
</evidence>
<dbReference type="GO" id="GO:0005634">
    <property type="term" value="C:nucleus"/>
    <property type="evidence" value="ECO:0007669"/>
    <property type="project" value="UniProtKB-SubCell"/>
</dbReference>
<evidence type="ECO:0000256" key="3">
    <source>
        <dbReference type="ARBA" id="ARBA00004285"/>
    </source>
</evidence>
<proteinExistence type="inferred from homology"/>
<keyword evidence="18" id="KW-1185">Reference proteome</keyword>
<gene>
    <name evidence="17" type="ORF">chiPu_0004460</name>
</gene>
<name>A0A401S6M3_CHIPU</name>
<dbReference type="OrthoDB" id="9939098at2759"/>
<dbReference type="InterPro" id="IPR050579">
    <property type="entry name" value="PMP-22/EMP/MP20-like"/>
</dbReference>
<feature type="transmembrane region" description="Helical" evidence="15">
    <location>
        <begin position="136"/>
        <end position="158"/>
    </location>
</feature>
<dbReference type="Gene3D" id="1.20.140.150">
    <property type="match status" value="1"/>
</dbReference>
<keyword evidence="8" id="KW-1003">Cell membrane</keyword>
<dbReference type="FunFam" id="1.20.140.150:FF:000023">
    <property type="entry name" value="Epithelial membrane protein 2"/>
    <property type="match status" value="1"/>
</dbReference>
<feature type="transmembrane region" description="Helical" evidence="15">
    <location>
        <begin position="63"/>
        <end position="83"/>
    </location>
</feature>
<dbReference type="PANTHER" id="PTHR10671:SF32">
    <property type="entry name" value="EPITHELIAL MEMBRANE PROTEIN 2"/>
    <property type="match status" value="1"/>
</dbReference>
<feature type="transmembrane region" description="Helical" evidence="15">
    <location>
        <begin position="95"/>
        <end position="116"/>
    </location>
</feature>
<dbReference type="AlphaFoldDB" id="A0A401S6M3"/>
<evidence type="ECO:0000256" key="14">
    <source>
        <dbReference type="ARBA" id="ARBA00023242"/>
    </source>
</evidence>
<comment type="similarity">
    <text evidence="6 15">Belongs to the PMP-22/EMP/MP20 family.</text>
</comment>
<dbReference type="PROSITE" id="PS01221">
    <property type="entry name" value="PMP22_1"/>
    <property type="match status" value="1"/>
</dbReference>
<keyword evidence="13 15" id="KW-0472">Membrane</keyword>
<evidence type="ECO:0000313" key="18">
    <source>
        <dbReference type="Proteomes" id="UP000287033"/>
    </source>
</evidence>
<evidence type="ECO:0000256" key="6">
    <source>
        <dbReference type="ARBA" id="ARBA00006864"/>
    </source>
</evidence>